<comment type="caution">
    <text evidence="5">The sequence shown here is derived from an EMBL/GenBank/DDBJ whole genome shotgun (WGS) entry which is preliminary data.</text>
</comment>
<evidence type="ECO:0000259" key="4">
    <source>
        <dbReference type="PROSITE" id="PS50828"/>
    </source>
</evidence>
<feature type="repeat" description="PPR" evidence="3">
    <location>
        <begin position="597"/>
        <end position="631"/>
    </location>
</feature>
<gene>
    <name evidence="5" type="ORF">V6N11_015207</name>
</gene>
<evidence type="ECO:0000256" key="1">
    <source>
        <dbReference type="ARBA" id="ARBA00007626"/>
    </source>
</evidence>
<feature type="repeat" description="PPR" evidence="3">
    <location>
        <begin position="632"/>
        <end position="666"/>
    </location>
</feature>
<dbReference type="InterPro" id="IPR002885">
    <property type="entry name" value="PPR_rpt"/>
</dbReference>
<feature type="repeat" description="PPR" evidence="3">
    <location>
        <begin position="562"/>
        <end position="596"/>
    </location>
</feature>
<sequence>MASSLQLNGLCPLTGSDHFGRKSGALSFRKPFIVRCSGDSSPDNFDTKAFRHRLTRSQNYYRKQRENTPDRESGVHYLPLWFSPKRARNFQLHSQSVQIMLRAKHIGNLSNGARSFLFSGSRGTSADGNSCTCPEDETCVSRRQNIRNEALSKPSVTGALKLGTASQAVDSHKAERSPQLVSHPIPLHRSNIVNSASSINTIQHDERATATISDQFVKAGIEAVSFLSDMMNYKIPLSDGGAILSLPRHCVVESTRTLPNIKSPAFKPVKRENFAKVIPKPSSEIAAGEKSTVSYNGTKDRGNKSNFVRGYKRVSNAEFVDSSETHSSSANTCDRRKPIPQRVKAQSHRFMSNFNSNVTPSSAKVSNSGMDGFRKSFRDMKMATGASMTRGTGHVVETVSQTLQQLKWGPAAEQALENLDFSMDAYQANQVLKQIPDSSVALDFFYWLKNKVGFKHDSHTYTTMVGILGRARQFGAINRLLDQMVKDECQPNVVTYNRLIHSYGRANYLNEAINVFNQMQEIGCEPDRVTYCTLIDIHAKAGFLDVAMDLYQRMQAVGLSPDTFTYSVIINCLGKAGHLPAADRLFCEMVDQGCVPNLVTYNIMIALHAKARNYESALKLYRDMQNAGFEPDKVTYSIVMEVLGHCGYLDEAEAIFGVMKRKNWVPDEPVYGLLVDLWGKAGNIEKAWEWYHAMLQAGLLPNVPTYNSLLSAFLRVHRLSDAYNLLQSMLDLGLNPSLQTYTLLLSYCTEARSPYDMGTCCQLLAVTGHPAHMFLLSMPSAGPDGRNVRDHVDKFLDMMHSEDRESKRGLVDAVVDFLHKSGLKEEAGSVWEVAVEKNVYQDAVREKSSCYWLINLHVMSDGTAVTALSRTLAWFRQQMLVSGVSPSRIDIVTGWGRRSRVTGSSLVRQAVQDLLNIFSFPFFTENGNSGCFVGCGEPLNRWLLQSYVERMHLL</sequence>
<protein>
    <recommendedName>
        <fullName evidence="4">Smr domain-containing protein</fullName>
    </recommendedName>
</protein>
<organism evidence="5 6">
    <name type="scientific">Hibiscus sabdariffa</name>
    <name type="common">roselle</name>
    <dbReference type="NCBI Taxonomy" id="183260"/>
    <lineage>
        <taxon>Eukaryota</taxon>
        <taxon>Viridiplantae</taxon>
        <taxon>Streptophyta</taxon>
        <taxon>Embryophyta</taxon>
        <taxon>Tracheophyta</taxon>
        <taxon>Spermatophyta</taxon>
        <taxon>Magnoliopsida</taxon>
        <taxon>eudicotyledons</taxon>
        <taxon>Gunneridae</taxon>
        <taxon>Pentapetalae</taxon>
        <taxon>rosids</taxon>
        <taxon>malvids</taxon>
        <taxon>Malvales</taxon>
        <taxon>Malvaceae</taxon>
        <taxon>Malvoideae</taxon>
        <taxon>Hibiscus</taxon>
    </lineage>
</organism>
<keyword evidence="2" id="KW-0677">Repeat</keyword>
<feature type="repeat" description="PPR" evidence="3">
    <location>
        <begin position="527"/>
        <end position="561"/>
    </location>
</feature>
<dbReference type="PROSITE" id="PS50828">
    <property type="entry name" value="SMR"/>
    <property type="match status" value="1"/>
</dbReference>
<feature type="repeat" description="PPR" evidence="3">
    <location>
        <begin position="457"/>
        <end position="491"/>
    </location>
</feature>
<dbReference type="Gene3D" id="1.25.40.10">
    <property type="entry name" value="Tetratricopeptide repeat domain"/>
    <property type="match status" value="3"/>
</dbReference>
<proteinExistence type="inferred from homology"/>
<dbReference type="InterPro" id="IPR011990">
    <property type="entry name" value="TPR-like_helical_dom_sf"/>
</dbReference>
<feature type="repeat" description="PPR" evidence="3">
    <location>
        <begin position="667"/>
        <end position="701"/>
    </location>
</feature>
<dbReference type="Pfam" id="PF12854">
    <property type="entry name" value="PPR_1"/>
    <property type="match status" value="1"/>
</dbReference>
<dbReference type="SUPFAM" id="SSF48452">
    <property type="entry name" value="TPR-like"/>
    <property type="match status" value="1"/>
</dbReference>
<dbReference type="InterPro" id="IPR002625">
    <property type="entry name" value="Smr_dom"/>
</dbReference>
<dbReference type="PROSITE" id="PS51375">
    <property type="entry name" value="PPR"/>
    <property type="match status" value="8"/>
</dbReference>
<evidence type="ECO:0000313" key="6">
    <source>
        <dbReference type="Proteomes" id="UP001396334"/>
    </source>
</evidence>
<dbReference type="EMBL" id="JBBPBN010000004">
    <property type="protein sequence ID" value="KAK9040027.1"/>
    <property type="molecule type" value="Genomic_DNA"/>
</dbReference>
<evidence type="ECO:0000256" key="2">
    <source>
        <dbReference type="ARBA" id="ARBA00022737"/>
    </source>
</evidence>
<dbReference type="Proteomes" id="UP001396334">
    <property type="component" value="Unassembled WGS sequence"/>
</dbReference>
<accession>A0ABR2TS31</accession>
<dbReference type="PANTHER" id="PTHR47447">
    <property type="entry name" value="OS03G0856100 PROTEIN"/>
    <property type="match status" value="1"/>
</dbReference>
<dbReference type="Gene3D" id="3.30.1370.110">
    <property type="match status" value="1"/>
</dbReference>
<feature type="repeat" description="PPR" evidence="3">
    <location>
        <begin position="702"/>
        <end position="736"/>
    </location>
</feature>
<name>A0ABR2TS31_9ROSI</name>
<dbReference type="PANTHER" id="PTHR47447:SF17">
    <property type="entry name" value="OS12G0638900 PROTEIN"/>
    <property type="match status" value="1"/>
</dbReference>
<dbReference type="SUPFAM" id="SSF160443">
    <property type="entry name" value="SMR domain-like"/>
    <property type="match status" value="1"/>
</dbReference>
<evidence type="ECO:0000313" key="5">
    <source>
        <dbReference type="EMBL" id="KAK9040027.1"/>
    </source>
</evidence>
<evidence type="ECO:0000256" key="3">
    <source>
        <dbReference type="PROSITE-ProRule" id="PRU00708"/>
    </source>
</evidence>
<dbReference type="Pfam" id="PF13041">
    <property type="entry name" value="PPR_2"/>
    <property type="match status" value="3"/>
</dbReference>
<dbReference type="NCBIfam" id="TIGR00756">
    <property type="entry name" value="PPR"/>
    <property type="match status" value="8"/>
</dbReference>
<comment type="similarity">
    <text evidence="1">Belongs to the PPR family. P subfamily.</text>
</comment>
<feature type="domain" description="Smr" evidence="4">
    <location>
        <begin position="854"/>
        <end position="935"/>
    </location>
</feature>
<dbReference type="SMART" id="SM00463">
    <property type="entry name" value="SMR"/>
    <property type="match status" value="1"/>
</dbReference>
<feature type="repeat" description="PPR" evidence="3">
    <location>
        <begin position="492"/>
        <end position="526"/>
    </location>
</feature>
<keyword evidence="6" id="KW-1185">Reference proteome</keyword>
<reference evidence="5 6" key="1">
    <citation type="journal article" date="2024" name="G3 (Bethesda)">
        <title>Genome assembly of Hibiscus sabdariffa L. provides insights into metabolisms of medicinal natural products.</title>
        <authorList>
            <person name="Kim T."/>
        </authorList>
    </citation>
    <scope>NUCLEOTIDE SEQUENCE [LARGE SCALE GENOMIC DNA]</scope>
    <source>
        <strain evidence="5">TK-2024</strain>
        <tissue evidence="5">Old leaves</tissue>
    </source>
</reference>
<dbReference type="Pfam" id="PF01535">
    <property type="entry name" value="PPR"/>
    <property type="match status" value="2"/>
</dbReference>
<dbReference type="InterPro" id="IPR036063">
    <property type="entry name" value="Smr_dom_sf"/>
</dbReference>